<gene>
    <name evidence="2" type="ORF">GCM10023205_21960</name>
</gene>
<dbReference type="SUPFAM" id="SSF52047">
    <property type="entry name" value="RNI-like"/>
    <property type="match status" value="1"/>
</dbReference>
<dbReference type="Pfam" id="PF13516">
    <property type="entry name" value="LRR_6"/>
    <property type="match status" value="1"/>
</dbReference>
<dbReference type="EMBL" id="BAABHS010000006">
    <property type="protein sequence ID" value="GAA4958802.1"/>
    <property type="molecule type" value="Genomic_DNA"/>
</dbReference>
<protein>
    <submittedName>
        <fullName evidence="2">STM4015 family protein</fullName>
    </submittedName>
</protein>
<dbReference type="InterPro" id="IPR047722">
    <property type="entry name" value="STM4015-like"/>
</dbReference>
<dbReference type="NCBIfam" id="NF038076">
    <property type="entry name" value="fam_STM4015"/>
    <property type="match status" value="1"/>
</dbReference>
<proteinExistence type="predicted"/>
<name>A0ABP9H330_9ACTN</name>
<comment type="caution">
    <text evidence="2">The sequence shown here is derived from an EMBL/GenBank/DDBJ whole genome shotgun (WGS) entry which is preliminary data.</text>
</comment>
<sequence length="327" mass="35715">MDTYGHENTFGSLPVARLQDLPNPDDTRRGDAPTSDPQPLPAAHEAAWNLRIPAYRPPETFPEHFARFVAAVDITQVSAIVIGCWGGGDASSRIVVDELVAHADRLPALRHLFLGDIWFEENEISWIQQSNITPLLRAFPRLETLIVKGGSMLVLDPVEHTALRHLEFQSGGLPDDVVRAVGASVFPALESLELWLGVEEYGGDATIADLAGILEGRGLPALTTLGLMNSEIQDEIAAAVAAAPIVSRLRRLDLSMGTLGDEGAEALLTGQPLTHLDQLFVGHHFMTKRMRDRLAEALPGIVLGLDEVEEEEDMDDGEVWRYVEVSE</sequence>
<accession>A0ABP9H330</accession>
<keyword evidence="3" id="KW-1185">Reference proteome</keyword>
<dbReference type="RefSeq" id="WP_345675176.1">
    <property type="nucleotide sequence ID" value="NZ_BAABHS010000006.1"/>
</dbReference>
<organism evidence="2 3">
    <name type="scientific">Yinghuangia aomiensis</name>
    <dbReference type="NCBI Taxonomy" id="676205"/>
    <lineage>
        <taxon>Bacteria</taxon>
        <taxon>Bacillati</taxon>
        <taxon>Actinomycetota</taxon>
        <taxon>Actinomycetes</taxon>
        <taxon>Kitasatosporales</taxon>
        <taxon>Streptomycetaceae</taxon>
        <taxon>Yinghuangia</taxon>
    </lineage>
</organism>
<dbReference type="InterPro" id="IPR001611">
    <property type="entry name" value="Leu-rich_rpt"/>
</dbReference>
<dbReference type="Gene3D" id="3.80.10.10">
    <property type="entry name" value="Ribonuclease Inhibitor"/>
    <property type="match status" value="1"/>
</dbReference>
<reference evidence="3" key="1">
    <citation type="journal article" date="2019" name="Int. J. Syst. Evol. Microbiol.">
        <title>The Global Catalogue of Microorganisms (GCM) 10K type strain sequencing project: providing services to taxonomists for standard genome sequencing and annotation.</title>
        <authorList>
            <consortium name="The Broad Institute Genomics Platform"/>
            <consortium name="The Broad Institute Genome Sequencing Center for Infectious Disease"/>
            <person name="Wu L."/>
            <person name="Ma J."/>
        </authorList>
    </citation>
    <scope>NUCLEOTIDE SEQUENCE [LARGE SCALE GENOMIC DNA]</scope>
    <source>
        <strain evidence="3">JCM 17986</strain>
    </source>
</reference>
<evidence type="ECO:0000256" key="1">
    <source>
        <dbReference type="SAM" id="MobiDB-lite"/>
    </source>
</evidence>
<evidence type="ECO:0000313" key="3">
    <source>
        <dbReference type="Proteomes" id="UP001500466"/>
    </source>
</evidence>
<feature type="region of interest" description="Disordered" evidence="1">
    <location>
        <begin position="15"/>
        <end position="41"/>
    </location>
</feature>
<evidence type="ECO:0000313" key="2">
    <source>
        <dbReference type="EMBL" id="GAA4958802.1"/>
    </source>
</evidence>
<dbReference type="InterPro" id="IPR032675">
    <property type="entry name" value="LRR_dom_sf"/>
</dbReference>
<dbReference type="Proteomes" id="UP001500466">
    <property type="component" value="Unassembled WGS sequence"/>
</dbReference>